<reference evidence="2 3" key="1">
    <citation type="submission" date="2017-11" db="EMBL/GenBank/DDBJ databases">
        <title>Draft Genome Sequence of Sporolactobacillus inulinus NBRC 111894 Isolated from Koso, a Japanese Sugar-Vegetable Fermented Beverage.</title>
        <authorList>
            <person name="Chiou T.Y."/>
            <person name="Oshima K."/>
            <person name="Suda W."/>
            <person name="Hattori M."/>
            <person name="Takahashi T."/>
        </authorList>
    </citation>
    <scope>NUCLEOTIDE SEQUENCE [LARGE SCALE GENOMIC DNA]</scope>
    <source>
        <strain evidence="2 3">NBRC111894</strain>
    </source>
</reference>
<dbReference type="EMBL" id="BEXB01000008">
    <property type="protein sequence ID" value="GAY75785.1"/>
    <property type="molecule type" value="Genomic_DNA"/>
</dbReference>
<evidence type="ECO:0000259" key="1">
    <source>
        <dbReference type="Pfam" id="PF07905"/>
    </source>
</evidence>
<dbReference type="InterPro" id="IPR012914">
    <property type="entry name" value="PucR_dom"/>
</dbReference>
<name>A0A4Y1Z9T8_9BACL</name>
<proteinExistence type="predicted"/>
<organism evidence="2 3">
    <name type="scientific">Sporolactobacillus inulinus</name>
    <dbReference type="NCBI Taxonomy" id="2078"/>
    <lineage>
        <taxon>Bacteria</taxon>
        <taxon>Bacillati</taxon>
        <taxon>Bacillota</taxon>
        <taxon>Bacilli</taxon>
        <taxon>Bacillales</taxon>
        <taxon>Sporolactobacillaceae</taxon>
        <taxon>Sporolactobacillus</taxon>
    </lineage>
</organism>
<evidence type="ECO:0000313" key="2">
    <source>
        <dbReference type="EMBL" id="GAY75785.1"/>
    </source>
</evidence>
<comment type="caution">
    <text evidence="2">The sequence shown here is derived from an EMBL/GenBank/DDBJ whole genome shotgun (WGS) entry which is preliminary data.</text>
</comment>
<accession>A0A4Y1Z9T8</accession>
<protein>
    <submittedName>
        <fullName evidence="2">Putative regulatory protein</fullName>
    </submittedName>
</protein>
<dbReference type="Proteomes" id="UP000319716">
    <property type="component" value="Unassembled WGS sequence"/>
</dbReference>
<dbReference type="Pfam" id="PF07905">
    <property type="entry name" value="PucR"/>
    <property type="match status" value="1"/>
</dbReference>
<sequence>MDEIPFCVRDVLNRPLFQRAIVLAGAQGVYREVRWVHILEIIHAAPYVSKHDLILTTGLWLKRSAKSGIEYMRQIIEHQTAGLCIEFGTTVDEIPDQIIDLCDSYDFPLILFRQPVRFEEITQDIHAHIINQHFGLLKK</sequence>
<feature type="domain" description="Purine catabolism PurC-like" evidence="1">
    <location>
        <begin position="10"/>
        <end position="129"/>
    </location>
</feature>
<dbReference type="RefSeq" id="WP_262392394.1">
    <property type="nucleotide sequence ID" value="NZ_BEXB01000008.1"/>
</dbReference>
<evidence type="ECO:0000313" key="3">
    <source>
        <dbReference type="Proteomes" id="UP000319716"/>
    </source>
</evidence>
<dbReference type="AlphaFoldDB" id="A0A4Y1Z9T8"/>
<gene>
    <name evidence="2" type="ORF">NBRC111894_1339</name>
</gene>